<dbReference type="Gene3D" id="3.30.1520.10">
    <property type="entry name" value="Phox-like domain"/>
    <property type="match status" value="1"/>
</dbReference>
<reference evidence="3 4" key="1">
    <citation type="submission" date="2017-03" db="EMBL/GenBank/DDBJ databases">
        <title>An alternative strategy for trypanosome survival in the mammalian bloodstream revealed through genome and transcriptome analysis of the ubiquitous bovine parasite Trypanosoma (Megatrypanum) theileri.</title>
        <authorList>
            <person name="Kelly S."/>
            <person name="Ivens A."/>
            <person name="Mott A."/>
            <person name="O'Neill E."/>
            <person name="Emms D."/>
            <person name="Macleod O."/>
            <person name="Voorheis P."/>
            <person name="Matthews J."/>
            <person name="Matthews K."/>
            <person name="Carrington M."/>
        </authorList>
    </citation>
    <scope>NUCLEOTIDE SEQUENCE [LARGE SCALE GENOMIC DNA]</scope>
    <source>
        <strain evidence="3">Edinburgh</strain>
    </source>
</reference>
<dbReference type="Pfam" id="PF00787">
    <property type="entry name" value="PX"/>
    <property type="match status" value="1"/>
</dbReference>
<keyword evidence="4" id="KW-1185">Reference proteome</keyword>
<dbReference type="GO" id="GO:0035091">
    <property type="term" value="F:phosphatidylinositol binding"/>
    <property type="evidence" value="ECO:0007669"/>
    <property type="project" value="InterPro"/>
</dbReference>
<sequence length="415" mass="47921">MSENVFEFRVLDPELRKGSGTLDLAYWTYRIRAHTTLPTYPRREMEALRRYSDFEWLRQQLCEAEPFCIVPPIPEKDVQGTLNKLVGSASEGAARLRDYRQRALRQFLVRVGAHPRLQSLPILQDFLEMDESEWERKMKATQKTTDRFFSTALGEGVNHALTRQWNSSSNNSSAITEAGKAYSRVITDGKTDAHVWEETRLYIQQLEDSIKMLRERVQMLVDRRRSTSKALYDFGVAFEKVGEVEKGIESTSLSDALIAVGQHSETLSSIYVEHAGDETKQVVETLSYYYGMCAAARETLKRVQHAVQQVNSIAQNVQDLIAQKEKATTRGQTERVVKLENELKAMEERLELAAKSLKDGEIIFKDELQRFHRDKQYDVKLILKTFAELQLKYAVRMRETWEKLLPTVENVQLED</sequence>
<dbReference type="EMBL" id="NBCO01000004">
    <property type="protein sequence ID" value="ORC92234.1"/>
    <property type="molecule type" value="Genomic_DNA"/>
</dbReference>
<evidence type="ECO:0000313" key="3">
    <source>
        <dbReference type="EMBL" id="ORC92234.1"/>
    </source>
</evidence>
<dbReference type="CDD" id="cd07596">
    <property type="entry name" value="BAR_SNX"/>
    <property type="match status" value="1"/>
</dbReference>
<dbReference type="SUPFAM" id="SSF64268">
    <property type="entry name" value="PX domain"/>
    <property type="match status" value="1"/>
</dbReference>
<dbReference type="SMART" id="SM00312">
    <property type="entry name" value="PX"/>
    <property type="match status" value="1"/>
</dbReference>
<dbReference type="GO" id="GO:0005768">
    <property type="term" value="C:endosome"/>
    <property type="evidence" value="ECO:0007669"/>
    <property type="project" value="TreeGrafter"/>
</dbReference>
<dbReference type="Pfam" id="PF09325">
    <property type="entry name" value="Vps5"/>
    <property type="match status" value="1"/>
</dbReference>
<dbReference type="AlphaFoldDB" id="A0A1X0P5K9"/>
<name>A0A1X0P5K9_9TRYP</name>
<dbReference type="VEuPathDB" id="TriTrypDB:TM35_000044480"/>
<feature type="domain" description="PX" evidence="2">
    <location>
        <begin position="1"/>
        <end position="134"/>
    </location>
</feature>
<dbReference type="STRING" id="67003.A0A1X0P5K9"/>
<dbReference type="PANTHER" id="PTHR10555:SF170">
    <property type="entry name" value="FI18122P1"/>
    <property type="match status" value="1"/>
</dbReference>
<dbReference type="GeneID" id="39982422"/>
<evidence type="ECO:0000259" key="2">
    <source>
        <dbReference type="PROSITE" id="PS50195"/>
    </source>
</evidence>
<dbReference type="OrthoDB" id="271164at2759"/>
<proteinExistence type="predicted"/>
<evidence type="ECO:0000313" key="4">
    <source>
        <dbReference type="Proteomes" id="UP000192257"/>
    </source>
</evidence>
<dbReference type="Proteomes" id="UP000192257">
    <property type="component" value="Unassembled WGS sequence"/>
</dbReference>
<dbReference type="RefSeq" id="XP_028886300.1">
    <property type="nucleotide sequence ID" value="XM_029022642.1"/>
</dbReference>
<protein>
    <submittedName>
        <fullName evidence="3">Putative phosphoinositide-binding protein</fullName>
    </submittedName>
</protein>
<accession>A0A1X0P5K9</accession>
<dbReference type="PANTHER" id="PTHR10555">
    <property type="entry name" value="SORTING NEXIN"/>
    <property type="match status" value="1"/>
</dbReference>
<comment type="caution">
    <text evidence="3">The sequence shown here is derived from an EMBL/GenBank/DDBJ whole genome shotgun (WGS) entry which is preliminary data.</text>
</comment>
<dbReference type="InterPro" id="IPR015404">
    <property type="entry name" value="Vps5_C"/>
</dbReference>
<dbReference type="SUPFAM" id="SSF103657">
    <property type="entry name" value="BAR/IMD domain-like"/>
    <property type="match status" value="1"/>
</dbReference>
<dbReference type="InterPro" id="IPR036871">
    <property type="entry name" value="PX_dom_sf"/>
</dbReference>
<evidence type="ECO:0000256" key="1">
    <source>
        <dbReference type="SAM" id="Coils"/>
    </source>
</evidence>
<organism evidence="3 4">
    <name type="scientific">Trypanosoma theileri</name>
    <dbReference type="NCBI Taxonomy" id="67003"/>
    <lineage>
        <taxon>Eukaryota</taxon>
        <taxon>Discoba</taxon>
        <taxon>Euglenozoa</taxon>
        <taxon>Kinetoplastea</taxon>
        <taxon>Metakinetoplastina</taxon>
        <taxon>Trypanosomatida</taxon>
        <taxon>Trypanosomatidae</taxon>
        <taxon>Trypanosoma</taxon>
    </lineage>
</organism>
<keyword evidence="1" id="KW-0175">Coiled coil</keyword>
<feature type="coiled-coil region" evidence="1">
    <location>
        <begin position="329"/>
        <end position="356"/>
    </location>
</feature>
<dbReference type="InterPro" id="IPR001683">
    <property type="entry name" value="PX_dom"/>
</dbReference>
<dbReference type="Gene3D" id="1.20.1270.60">
    <property type="entry name" value="Arfaptin homology (AH) domain/BAR domain"/>
    <property type="match status" value="1"/>
</dbReference>
<gene>
    <name evidence="3" type="ORF">TM35_000044480</name>
</gene>
<dbReference type="InterPro" id="IPR027267">
    <property type="entry name" value="AH/BAR_dom_sf"/>
</dbReference>
<dbReference type="PROSITE" id="PS50195">
    <property type="entry name" value="PX"/>
    <property type="match status" value="1"/>
</dbReference>